<evidence type="ECO:0000256" key="1">
    <source>
        <dbReference type="SAM" id="MobiDB-lite"/>
    </source>
</evidence>
<reference evidence="2 3" key="1">
    <citation type="journal article" date="2018" name="Nat. Ecol. Evol.">
        <title>Pezizomycetes genomes reveal the molecular basis of ectomycorrhizal truffle lifestyle.</title>
        <authorList>
            <person name="Murat C."/>
            <person name="Payen T."/>
            <person name="Noel B."/>
            <person name="Kuo A."/>
            <person name="Morin E."/>
            <person name="Chen J."/>
            <person name="Kohler A."/>
            <person name="Krizsan K."/>
            <person name="Balestrini R."/>
            <person name="Da Silva C."/>
            <person name="Montanini B."/>
            <person name="Hainaut M."/>
            <person name="Levati E."/>
            <person name="Barry K.W."/>
            <person name="Belfiori B."/>
            <person name="Cichocki N."/>
            <person name="Clum A."/>
            <person name="Dockter R.B."/>
            <person name="Fauchery L."/>
            <person name="Guy J."/>
            <person name="Iotti M."/>
            <person name="Le Tacon F."/>
            <person name="Lindquist E.A."/>
            <person name="Lipzen A."/>
            <person name="Malagnac F."/>
            <person name="Mello A."/>
            <person name="Molinier V."/>
            <person name="Miyauchi S."/>
            <person name="Poulain J."/>
            <person name="Riccioni C."/>
            <person name="Rubini A."/>
            <person name="Sitrit Y."/>
            <person name="Splivallo R."/>
            <person name="Traeger S."/>
            <person name="Wang M."/>
            <person name="Zifcakova L."/>
            <person name="Wipf D."/>
            <person name="Zambonelli A."/>
            <person name="Paolocci F."/>
            <person name="Nowrousian M."/>
            <person name="Ottonello S."/>
            <person name="Baldrian P."/>
            <person name="Spatafora J.W."/>
            <person name="Henrissat B."/>
            <person name="Nagy L.G."/>
            <person name="Aury J.M."/>
            <person name="Wincker P."/>
            <person name="Grigoriev I.V."/>
            <person name="Bonfante P."/>
            <person name="Martin F.M."/>
        </authorList>
    </citation>
    <scope>NUCLEOTIDE SEQUENCE [LARGE SCALE GENOMIC DNA]</scope>
    <source>
        <strain evidence="2 3">RN42</strain>
    </source>
</reference>
<organism evidence="2 3">
    <name type="scientific">Ascobolus immersus RN42</name>
    <dbReference type="NCBI Taxonomy" id="1160509"/>
    <lineage>
        <taxon>Eukaryota</taxon>
        <taxon>Fungi</taxon>
        <taxon>Dikarya</taxon>
        <taxon>Ascomycota</taxon>
        <taxon>Pezizomycotina</taxon>
        <taxon>Pezizomycetes</taxon>
        <taxon>Pezizales</taxon>
        <taxon>Ascobolaceae</taxon>
        <taxon>Ascobolus</taxon>
    </lineage>
</organism>
<proteinExistence type="predicted"/>
<protein>
    <submittedName>
        <fullName evidence="2">Uncharacterized protein</fullName>
    </submittedName>
</protein>
<keyword evidence="3" id="KW-1185">Reference proteome</keyword>
<dbReference type="Proteomes" id="UP000275078">
    <property type="component" value="Unassembled WGS sequence"/>
</dbReference>
<dbReference type="AlphaFoldDB" id="A0A3N4HT94"/>
<feature type="region of interest" description="Disordered" evidence="1">
    <location>
        <begin position="153"/>
        <end position="181"/>
    </location>
</feature>
<dbReference type="EMBL" id="ML119743">
    <property type="protein sequence ID" value="RPA76517.1"/>
    <property type="molecule type" value="Genomic_DNA"/>
</dbReference>
<accession>A0A3N4HT94</accession>
<gene>
    <name evidence="2" type="ORF">BJ508DRAFT_311025</name>
</gene>
<evidence type="ECO:0000313" key="2">
    <source>
        <dbReference type="EMBL" id="RPA76517.1"/>
    </source>
</evidence>
<name>A0A3N4HT94_ASCIM</name>
<evidence type="ECO:0000313" key="3">
    <source>
        <dbReference type="Proteomes" id="UP000275078"/>
    </source>
</evidence>
<sequence length="181" mass="19991">MAPPSPKGPEPYHITLRPGHIRSIRFVHPTKFPQQPMRAVVCEADDESDDETLQQTHKESSIDKALVLRADSAVRYREIANSLCRLLDATEPIDLREVAQNYDIGCDSFRECQSDDDCSADSSFDFDDLEDAREGFLEFVQAIAAGIPLPSDDFSDVAESDDEEASIVGSTDDECGTDMDG</sequence>